<gene>
    <name evidence="3" type="ORF">ACFFJP_16575</name>
</gene>
<keyword evidence="1" id="KW-0812">Transmembrane</keyword>
<feature type="domain" description="DUF2062" evidence="2">
    <location>
        <begin position="24"/>
        <end position="164"/>
    </location>
</feature>
<evidence type="ECO:0000313" key="3">
    <source>
        <dbReference type="EMBL" id="MFC0049918.1"/>
    </source>
</evidence>
<dbReference type="PANTHER" id="PTHR40547:SF1">
    <property type="entry name" value="SLL0298 PROTEIN"/>
    <property type="match status" value="1"/>
</dbReference>
<feature type="transmembrane region" description="Helical" evidence="1">
    <location>
        <begin position="46"/>
        <end position="70"/>
    </location>
</feature>
<feature type="transmembrane region" description="Helical" evidence="1">
    <location>
        <begin position="133"/>
        <end position="156"/>
    </location>
</feature>
<evidence type="ECO:0000259" key="2">
    <source>
        <dbReference type="Pfam" id="PF09835"/>
    </source>
</evidence>
<dbReference type="Pfam" id="PF09835">
    <property type="entry name" value="DUF2062"/>
    <property type="match status" value="1"/>
</dbReference>
<accession>A0ABV6BIK4</accession>
<organism evidence="3 4">
    <name type="scientific">Rheinheimera tilapiae</name>
    <dbReference type="NCBI Taxonomy" id="875043"/>
    <lineage>
        <taxon>Bacteria</taxon>
        <taxon>Pseudomonadati</taxon>
        <taxon>Pseudomonadota</taxon>
        <taxon>Gammaproteobacteria</taxon>
        <taxon>Chromatiales</taxon>
        <taxon>Chromatiaceae</taxon>
        <taxon>Rheinheimera</taxon>
    </lineage>
</organism>
<name>A0ABV6BIK4_9GAMM</name>
<dbReference type="EMBL" id="JBHLXP010000005">
    <property type="protein sequence ID" value="MFC0049918.1"/>
    <property type="molecule type" value="Genomic_DNA"/>
</dbReference>
<dbReference type="Proteomes" id="UP001589813">
    <property type="component" value="Unassembled WGS sequence"/>
</dbReference>
<keyword evidence="1" id="KW-0472">Membrane</keyword>
<dbReference type="InterPro" id="IPR018639">
    <property type="entry name" value="DUF2062"/>
</dbReference>
<dbReference type="RefSeq" id="WP_377246699.1">
    <property type="nucleotide sequence ID" value="NZ_JBHLXP010000005.1"/>
</dbReference>
<proteinExistence type="predicted"/>
<protein>
    <submittedName>
        <fullName evidence="3">DUF2062 domain-containing protein</fullName>
    </submittedName>
</protein>
<keyword evidence="4" id="KW-1185">Reference proteome</keyword>
<reference evidence="3 4" key="1">
    <citation type="submission" date="2024-09" db="EMBL/GenBank/DDBJ databases">
        <authorList>
            <person name="Sun Q."/>
            <person name="Mori K."/>
        </authorList>
    </citation>
    <scope>NUCLEOTIDE SEQUENCE [LARGE SCALE GENOMIC DNA]</scope>
    <source>
        <strain evidence="3 4">KCTC 23315</strain>
    </source>
</reference>
<dbReference type="PANTHER" id="PTHR40547">
    <property type="entry name" value="SLL0298 PROTEIN"/>
    <property type="match status" value="1"/>
</dbReference>
<keyword evidence="1" id="KW-1133">Transmembrane helix</keyword>
<sequence length="177" mass="20309">MPTPPRRFWQLPDAQSLQQQAWLQKFGPRLHTPALWRLRRRSLQRACLIGIFCAWLPLPIQMLLAGALAVRFQAHLPLTLGLVWLNNPLTLPLLIVAGYQAGVVILQQSAQPFVFEASWQWFASSLQQVGLPLLLGSVVLGIVSALLSWPLSTWIWRYRVKRRRAAQQLERRARHNI</sequence>
<evidence type="ECO:0000313" key="4">
    <source>
        <dbReference type="Proteomes" id="UP001589813"/>
    </source>
</evidence>
<comment type="caution">
    <text evidence="3">The sequence shown here is derived from an EMBL/GenBank/DDBJ whole genome shotgun (WGS) entry which is preliminary data.</text>
</comment>
<evidence type="ECO:0000256" key="1">
    <source>
        <dbReference type="SAM" id="Phobius"/>
    </source>
</evidence>